<evidence type="ECO:0000313" key="4">
    <source>
        <dbReference type="Proteomes" id="UP000262583"/>
    </source>
</evidence>
<dbReference type="Pfam" id="PF00534">
    <property type="entry name" value="Glycos_transf_1"/>
    <property type="match status" value="1"/>
</dbReference>
<evidence type="ECO:0000313" key="3">
    <source>
        <dbReference type="EMBL" id="AXA35368.1"/>
    </source>
</evidence>
<dbReference type="KEGG" id="schv:BRCON_0591"/>
<protein>
    <submittedName>
        <fullName evidence="3">Glycosyltransferase</fullName>
    </submittedName>
</protein>
<sequence>MIQRPRVLHIYKDYFPPVRGGIENTINLMARGTRDEFETSVLVCRGPAKAGTEVLDGVRVRRVPEWCRVWSAPLSPAFVRALREEAQRADLLHFHHPNPTGDLAYLLGGIQTPFVMTYHSDVVRQRAAMIFFAHVQRRMMDRARRIMPTSPNYVESSPWLRKYREKLRIVPLGIELDRFQKSPTVEKKVLEIRQQWGEQLILFVGRLRYYKGLHFLIEAMRSVPSGKLLIIGTGPEESKLKRMVRDWDLAERCVFLGELDDQDVVAYLHASRVFCLPSHLRSEAFGICQIEAMACGLPVVSTALATGVPYVNRHGETGLVVEPGNPTALAEALNRLLSDPALRERFSRAASEQAQQEFSAERMCARLKAVYWEVLQESGSGFRNE</sequence>
<dbReference type="PANTHER" id="PTHR45947">
    <property type="entry name" value="SULFOQUINOVOSYL TRANSFERASE SQD2"/>
    <property type="match status" value="1"/>
</dbReference>
<feature type="domain" description="Glycosyltransferase subfamily 4-like N-terminal" evidence="2">
    <location>
        <begin position="20"/>
        <end position="173"/>
    </location>
</feature>
<dbReference type="Proteomes" id="UP000262583">
    <property type="component" value="Chromosome"/>
</dbReference>
<dbReference type="Gene3D" id="3.40.50.2000">
    <property type="entry name" value="Glycogen Phosphorylase B"/>
    <property type="match status" value="2"/>
</dbReference>
<dbReference type="EMBL" id="CP030759">
    <property type="protein sequence ID" value="AXA35368.1"/>
    <property type="molecule type" value="Genomic_DNA"/>
</dbReference>
<feature type="domain" description="Glycosyl transferase family 1" evidence="1">
    <location>
        <begin position="197"/>
        <end position="352"/>
    </location>
</feature>
<keyword evidence="3" id="KW-0808">Transferase</keyword>
<dbReference type="PANTHER" id="PTHR45947:SF3">
    <property type="entry name" value="SULFOQUINOVOSYL TRANSFERASE SQD2"/>
    <property type="match status" value="1"/>
</dbReference>
<dbReference type="GO" id="GO:0016757">
    <property type="term" value="F:glycosyltransferase activity"/>
    <property type="evidence" value="ECO:0007669"/>
    <property type="project" value="InterPro"/>
</dbReference>
<dbReference type="AlphaFoldDB" id="A0A2Z4Y3D2"/>
<evidence type="ECO:0000259" key="1">
    <source>
        <dbReference type="Pfam" id="PF00534"/>
    </source>
</evidence>
<organism evidence="3 4">
    <name type="scientific">Sumerlaea chitinivorans</name>
    <dbReference type="NCBI Taxonomy" id="2250252"/>
    <lineage>
        <taxon>Bacteria</taxon>
        <taxon>Candidatus Sumerlaeota</taxon>
        <taxon>Candidatus Sumerlaeia</taxon>
        <taxon>Candidatus Sumerlaeales</taxon>
        <taxon>Candidatus Sumerlaeaceae</taxon>
        <taxon>Candidatus Sumerlaea</taxon>
    </lineage>
</organism>
<evidence type="ECO:0000259" key="2">
    <source>
        <dbReference type="Pfam" id="PF13579"/>
    </source>
</evidence>
<proteinExistence type="predicted"/>
<accession>A0A2Z4Y3D2</accession>
<reference evidence="3 4" key="1">
    <citation type="submission" date="2018-05" db="EMBL/GenBank/DDBJ databases">
        <title>A metagenomic window into the 2 km-deep terrestrial subsurface aquifer revealed taxonomically and functionally diverse microbial community comprising novel uncultured bacterial lineages.</title>
        <authorList>
            <person name="Kadnikov V.V."/>
            <person name="Mardanov A.V."/>
            <person name="Beletsky A.V."/>
            <person name="Banks D."/>
            <person name="Pimenov N.V."/>
            <person name="Frank Y.A."/>
            <person name="Karnachuk O.V."/>
            <person name="Ravin N.V."/>
        </authorList>
    </citation>
    <scope>NUCLEOTIDE SEQUENCE [LARGE SCALE GENOMIC DNA]</scope>
    <source>
        <strain evidence="3">BY</strain>
    </source>
</reference>
<dbReference type="Pfam" id="PF13579">
    <property type="entry name" value="Glyco_trans_4_4"/>
    <property type="match status" value="1"/>
</dbReference>
<dbReference type="SUPFAM" id="SSF53756">
    <property type="entry name" value="UDP-Glycosyltransferase/glycogen phosphorylase"/>
    <property type="match status" value="1"/>
</dbReference>
<dbReference type="InterPro" id="IPR050194">
    <property type="entry name" value="Glycosyltransferase_grp1"/>
</dbReference>
<gene>
    <name evidence="3" type="ORF">BRCON_0591</name>
</gene>
<name>A0A2Z4Y3D2_SUMC1</name>
<dbReference type="InterPro" id="IPR028098">
    <property type="entry name" value="Glyco_trans_4-like_N"/>
</dbReference>
<dbReference type="InterPro" id="IPR001296">
    <property type="entry name" value="Glyco_trans_1"/>
</dbReference>